<dbReference type="OrthoDB" id="71475at2157"/>
<dbReference type="KEGG" id="mew:MSWAN_2444"/>
<name>F6D6Z0_METPW</name>
<keyword evidence="1" id="KW-0175">Coiled coil</keyword>
<dbReference type="RefSeq" id="WP_013826944.1">
    <property type="nucleotide sequence ID" value="NC_015574.1"/>
</dbReference>
<dbReference type="HOGENOM" id="CLU_1850637_0_0_2"/>
<evidence type="ECO:0000313" key="3">
    <source>
        <dbReference type="Proteomes" id="UP000009231"/>
    </source>
</evidence>
<keyword evidence="3" id="KW-1185">Reference proteome</keyword>
<gene>
    <name evidence="2" type="ordered locus">MSWAN_2444</name>
</gene>
<dbReference type="eggNOG" id="arCOG10883">
    <property type="taxonomic scope" value="Archaea"/>
</dbReference>
<accession>F6D6Z0</accession>
<protein>
    <submittedName>
        <fullName evidence="2">Uncharacterized protein</fullName>
    </submittedName>
</protein>
<evidence type="ECO:0000256" key="1">
    <source>
        <dbReference type="SAM" id="Coils"/>
    </source>
</evidence>
<reference evidence="2 3" key="1">
    <citation type="journal article" date="2014" name="Int. J. Syst. Evol. Microbiol.">
        <title>Methanobacterium paludis sp. nov. and a novel strain of Methanobacterium lacus isolated from northern peatlands.</title>
        <authorList>
            <person name="Cadillo-Quiroz H."/>
            <person name="Brauer S.L."/>
            <person name="Goodson N."/>
            <person name="Yavitt J.B."/>
            <person name="Zinder S.H."/>
        </authorList>
    </citation>
    <scope>NUCLEOTIDE SEQUENCE [LARGE SCALE GENOMIC DNA]</scope>
    <source>
        <strain evidence="3">DSM 25820 / JCM 18151 / SWAN1</strain>
    </source>
</reference>
<proteinExistence type="predicted"/>
<evidence type="ECO:0000313" key="2">
    <source>
        <dbReference type="EMBL" id="AEG19445.1"/>
    </source>
</evidence>
<dbReference type="EMBL" id="CP002772">
    <property type="protein sequence ID" value="AEG19445.1"/>
    <property type="molecule type" value="Genomic_DNA"/>
</dbReference>
<sequence length="170" mass="20103">MVYLICDKCKRHYKLQEGEFPENVSDACDCGGKLRSAENLPDTDDKDETSVEELENELNLKENEIKGLREKLARTQEQLQDVMNEKKSLEKRMSELELKEIDLKLNNSENMRQEHNKLEHRVQVTKKQLDDANDELKVQHKVIEDLDNRGIVDILRGRFPESFIRYRKMK</sequence>
<feature type="coiled-coil region" evidence="1">
    <location>
        <begin position="44"/>
        <end position="149"/>
    </location>
</feature>
<dbReference type="eggNOG" id="arCOG03730">
    <property type="taxonomic scope" value="Archaea"/>
</dbReference>
<dbReference type="GeneID" id="10669977"/>
<dbReference type="Proteomes" id="UP000009231">
    <property type="component" value="Chromosome"/>
</dbReference>
<organism evidence="2 3">
    <name type="scientific">Methanobacterium paludis (strain DSM 25820 / JCM 18151 / SWAN1)</name>
    <dbReference type="NCBI Taxonomy" id="868131"/>
    <lineage>
        <taxon>Archaea</taxon>
        <taxon>Methanobacteriati</taxon>
        <taxon>Methanobacteriota</taxon>
        <taxon>Methanomada group</taxon>
        <taxon>Methanobacteria</taxon>
        <taxon>Methanobacteriales</taxon>
        <taxon>Methanobacteriaceae</taxon>
        <taxon>Methanobacterium</taxon>
    </lineage>
</organism>
<dbReference type="AlphaFoldDB" id="F6D6Z0"/>